<evidence type="ECO:0000259" key="2">
    <source>
        <dbReference type="PROSITE" id="PS50966"/>
    </source>
</evidence>
<name>A0A3M7PPE5_BRAPC</name>
<organism evidence="3 4">
    <name type="scientific">Brachionus plicatilis</name>
    <name type="common">Marine rotifer</name>
    <name type="synonym">Brachionus muelleri</name>
    <dbReference type="NCBI Taxonomy" id="10195"/>
    <lineage>
        <taxon>Eukaryota</taxon>
        <taxon>Metazoa</taxon>
        <taxon>Spiralia</taxon>
        <taxon>Gnathifera</taxon>
        <taxon>Rotifera</taxon>
        <taxon>Eurotatoria</taxon>
        <taxon>Monogononta</taxon>
        <taxon>Pseudotrocha</taxon>
        <taxon>Ploima</taxon>
        <taxon>Brachionidae</taxon>
        <taxon>Brachionus</taxon>
    </lineage>
</organism>
<reference evidence="3 4" key="1">
    <citation type="journal article" date="2018" name="Sci. Rep.">
        <title>Genomic signatures of local adaptation to the degree of environmental predictability in rotifers.</title>
        <authorList>
            <person name="Franch-Gras L."/>
            <person name="Hahn C."/>
            <person name="Garcia-Roger E.M."/>
            <person name="Carmona M.J."/>
            <person name="Serra M."/>
            <person name="Gomez A."/>
        </authorList>
    </citation>
    <scope>NUCLEOTIDE SEQUENCE [LARGE SCALE GENOMIC DNA]</scope>
    <source>
        <strain evidence="3">HYR1</strain>
    </source>
</reference>
<dbReference type="GO" id="GO:0008270">
    <property type="term" value="F:zinc ion binding"/>
    <property type="evidence" value="ECO:0007669"/>
    <property type="project" value="UniProtKB-KW"/>
</dbReference>
<feature type="domain" description="SWIM-type" evidence="2">
    <location>
        <begin position="36"/>
        <end position="69"/>
    </location>
</feature>
<evidence type="ECO:0000313" key="4">
    <source>
        <dbReference type="Proteomes" id="UP000276133"/>
    </source>
</evidence>
<dbReference type="Pfam" id="PF04434">
    <property type="entry name" value="SWIM"/>
    <property type="match status" value="1"/>
</dbReference>
<sequence>MKKRVEACIKAKGDINSNKCEWDNFQQFLETIQELRIVQLNQDNWKLSTCSCPSWFKYYMCKHIITFLLFI</sequence>
<proteinExistence type="predicted"/>
<evidence type="ECO:0000313" key="3">
    <source>
        <dbReference type="EMBL" id="RNA00864.1"/>
    </source>
</evidence>
<dbReference type="InterPro" id="IPR007527">
    <property type="entry name" value="Znf_SWIM"/>
</dbReference>
<dbReference type="EMBL" id="REGN01009580">
    <property type="protein sequence ID" value="RNA00864.1"/>
    <property type="molecule type" value="Genomic_DNA"/>
</dbReference>
<keyword evidence="1" id="KW-0862">Zinc</keyword>
<dbReference type="Proteomes" id="UP000276133">
    <property type="component" value="Unassembled WGS sequence"/>
</dbReference>
<keyword evidence="4" id="KW-1185">Reference proteome</keyword>
<keyword evidence="1" id="KW-0863">Zinc-finger</keyword>
<keyword evidence="1" id="KW-0479">Metal-binding</keyword>
<accession>A0A3M7PPE5</accession>
<evidence type="ECO:0000256" key="1">
    <source>
        <dbReference type="PROSITE-ProRule" id="PRU00325"/>
    </source>
</evidence>
<comment type="caution">
    <text evidence="3">The sequence shown here is derived from an EMBL/GenBank/DDBJ whole genome shotgun (WGS) entry which is preliminary data.</text>
</comment>
<dbReference type="PROSITE" id="PS50966">
    <property type="entry name" value="ZF_SWIM"/>
    <property type="match status" value="1"/>
</dbReference>
<dbReference type="AlphaFoldDB" id="A0A3M7PPE5"/>
<protein>
    <recommendedName>
        <fullName evidence="2">SWIM-type domain-containing protein</fullName>
    </recommendedName>
</protein>
<gene>
    <name evidence="3" type="ORF">BpHYR1_033901</name>
</gene>